<dbReference type="InterPro" id="IPR028896">
    <property type="entry name" value="GcvT/YgfZ/DmdA"/>
</dbReference>
<keyword evidence="3" id="KW-1185">Reference proteome</keyword>
<comment type="caution">
    <text evidence="2">The sequence shown here is derived from an EMBL/GenBank/DDBJ whole genome shotgun (WGS) entry which is preliminary data.</text>
</comment>
<evidence type="ECO:0000259" key="1">
    <source>
        <dbReference type="Pfam" id="PF01571"/>
    </source>
</evidence>
<organism evidence="2 3">
    <name type="scientific">Plakobranchus ocellatus</name>
    <dbReference type="NCBI Taxonomy" id="259542"/>
    <lineage>
        <taxon>Eukaryota</taxon>
        <taxon>Metazoa</taxon>
        <taxon>Spiralia</taxon>
        <taxon>Lophotrochozoa</taxon>
        <taxon>Mollusca</taxon>
        <taxon>Gastropoda</taxon>
        <taxon>Heterobranchia</taxon>
        <taxon>Euthyneura</taxon>
        <taxon>Panpulmonata</taxon>
        <taxon>Sacoglossa</taxon>
        <taxon>Placobranchoidea</taxon>
        <taxon>Plakobranchidae</taxon>
        <taxon>Plakobranchus</taxon>
    </lineage>
</organism>
<evidence type="ECO:0000313" key="3">
    <source>
        <dbReference type="Proteomes" id="UP000735302"/>
    </source>
</evidence>
<evidence type="ECO:0000313" key="2">
    <source>
        <dbReference type="EMBL" id="GFO02535.1"/>
    </source>
</evidence>
<sequence length="236" mass="26570">MAYERVIYFHNPDDDNFGKESSPMWSWSKLRWFESVQEEYWACKERVCLMDMSSFAKFEVRSRGEEATAYLQELCSNNIDTNVGNMVHTGMQNAQGGFENGCTVVGLDQNHYFIICPATQETRAIAWLERHLPCNGSVQVMDATSMFSGINIIGPHAQQLLAGVSDFPTNKSDFRPMTVNLIDVGNASSVRAMRLTHAGEDGFILYIPSEYALYVYDALITAGKDCRLLRLTSSED</sequence>
<feature type="domain" description="GCVT N-terminal" evidence="1">
    <location>
        <begin position="3"/>
        <end position="227"/>
    </location>
</feature>
<dbReference type="Proteomes" id="UP000735302">
    <property type="component" value="Unassembled WGS sequence"/>
</dbReference>
<dbReference type="SUPFAM" id="SSF103025">
    <property type="entry name" value="Folate-binding domain"/>
    <property type="match status" value="1"/>
</dbReference>
<dbReference type="InterPro" id="IPR027266">
    <property type="entry name" value="TrmE/GcvT-like"/>
</dbReference>
<name>A0AAV4A6U1_9GAST</name>
<dbReference type="PANTHER" id="PTHR43757">
    <property type="entry name" value="AMINOMETHYLTRANSFERASE"/>
    <property type="match status" value="1"/>
</dbReference>
<protein>
    <submittedName>
        <fullName evidence="2">Pyruvate dehydrogenase phosphatase regulatory subunit, mitochondrial</fullName>
    </submittedName>
</protein>
<dbReference type="GO" id="GO:0005739">
    <property type="term" value="C:mitochondrion"/>
    <property type="evidence" value="ECO:0007669"/>
    <property type="project" value="TreeGrafter"/>
</dbReference>
<reference evidence="2 3" key="1">
    <citation type="journal article" date="2021" name="Elife">
        <title>Chloroplast acquisition without the gene transfer in kleptoplastic sea slugs, Plakobranchus ocellatus.</title>
        <authorList>
            <person name="Maeda T."/>
            <person name="Takahashi S."/>
            <person name="Yoshida T."/>
            <person name="Shimamura S."/>
            <person name="Takaki Y."/>
            <person name="Nagai Y."/>
            <person name="Toyoda A."/>
            <person name="Suzuki Y."/>
            <person name="Arimoto A."/>
            <person name="Ishii H."/>
            <person name="Satoh N."/>
            <person name="Nishiyama T."/>
            <person name="Hasebe M."/>
            <person name="Maruyama T."/>
            <person name="Minagawa J."/>
            <person name="Obokata J."/>
            <person name="Shigenobu S."/>
        </authorList>
    </citation>
    <scope>NUCLEOTIDE SEQUENCE [LARGE SCALE GENOMIC DNA]</scope>
</reference>
<dbReference type="AlphaFoldDB" id="A0AAV4A6U1"/>
<dbReference type="PANTHER" id="PTHR43757:SF15">
    <property type="entry name" value="PYRUVATE DEHYDROGENASE PHOSPHATASE REGULATORY SUBUNIT, MITOCHONDRIAL-LIKE"/>
    <property type="match status" value="1"/>
</dbReference>
<keyword evidence="2" id="KW-0670">Pyruvate</keyword>
<dbReference type="InterPro" id="IPR006222">
    <property type="entry name" value="GCVT_N"/>
</dbReference>
<dbReference type="Gene3D" id="3.30.1360.120">
    <property type="entry name" value="Probable tRNA modification gtpase trme, domain 1"/>
    <property type="match status" value="1"/>
</dbReference>
<dbReference type="EMBL" id="BLXT01003598">
    <property type="protein sequence ID" value="GFO02535.1"/>
    <property type="molecule type" value="Genomic_DNA"/>
</dbReference>
<dbReference type="Pfam" id="PF01571">
    <property type="entry name" value="GCV_T"/>
    <property type="match status" value="1"/>
</dbReference>
<accession>A0AAV4A6U1</accession>
<proteinExistence type="predicted"/>
<gene>
    <name evidence="2" type="ORF">PoB_002904000</name>
</gene>